<dbReference type="Proteomes" id="UP000505377">
    <property type="component" value="Chromosome"/>
</dbReference>
<organism evidence="2 3">
    <name type="scientific">Pseudonocardia broussonetiae</name>
    <dbReference type="NCBI Taxonomy" id="2736640"/>
    <lineage>
        <taxon>Bacteria</taxon>
        <taxon>Bacillati</taxon>
        <taxon>Actinomycetota</taxon>
        <taxon>Actinomycetes</taxon>
        <taxon>Pseudonocardiales</taxon>
        <taxon>Pseudonocardiaceae</taxon>
        <taxon>Pseudonocardia</taxon>
    </lineage>
</organism>
<evidence type="ECO:0000256" key="1">
    <source>
        <dbReference type="SAM" id="SignalP"/>
    </source>
</evidence>
<keyword evidence="3" id="KW-1185">Reference proteome</keyword>
<sequence length="283" mass="28221">MSVPGAGRLCLALVAFGVAVSGVVVATDGVVPAVAPPVVALAPVASTGCAAAGPYAAPERGSVGLPPSVRLCTAGPLTITTPGTVVDGMDLRGGIVVDAADVVVRRSRITGDGSRAYGIVTTAAGSVRIEDTTLTGRFTEAAVGGDRWTAERIEVVGVGGDGAHAGRGSRLRASVLSRFAPGSDVDGLTLTASDVVVEDTTVRMGGEHRSAVRVSPAGGDGPIVVRSNVLGGGQYSVLQDEGTGDDVHVVDNRFAHDAVRAPLRLPAAAEAAGNTYVDGAPVR</sequence>
<evidence type="ECO:0008006" key="4">
    <source>
        <dbReference type="Google" id="ProtNLM"/>
    </source>
</evidence>
<dbReference type="RefSeq" id="WP_172159920.1">
    <property type="nucleotide sequence ID" value="NZ_CP053564.1"/>
</dbReference>
<evidence type="ECO:0000313" key="3">
    <source>
        <dbReference type="Proteomes" id="UP000505377"/>
    </source>
</evidence>
<gene>
    <name evidence="2" type="ORF">HOP40_17475</name>
</gene>
<dbReference type="InterPro" id="IPR011050">
    <property type="entry name" value="Pectin_lyase_fold/virulence"/>
</dbReference>
<name>A0A6M6JH73_9PSEU</name>
<proteinExistence type="predicted"/>
<reference evidence="2 3" key="1">
    <citation type="submission" date="2020-05" db="EMBL/GenBank/DDBJ databases">
        <authorList>
            <person name="Mo P."/>
        </authorList>
    </citation>
    <scope>NUCLEOTIDE SEQUENCE [LARGE SCALE GENOMIC DNA]</scope>
    <source>
        <strain evidence="2 3">Gen01</strain>
    </source>
</reference>
<feature type="signal peptide" evidence="1">
    <location>
        <begin position="1"/>
        <end position="26"/>
    </location>
</feature>
<protein>
    <recommendedName>
        <fullName evidence="4">Right handed beta helix domain-containing protein</fullName>
    </recommendedName>
</protein>
<evidence type="ECO:0000313" key="2">
    <source>
        <dbReference type="EMBL" id="QJY47378.1"/>
    </source>
</evidence>
<dbReference type="EMBL" id="CP053564">
    <property type="protein sequence ID" value="QJY47378.1"/>
    <property type="molecule type" value="Genomic_DNA"/>
</dbReference>
<dbReference type="SUPFAM" id="SSF51126">
    <property type="entry name" value="Pectin lyase-like"/>
    <property type="match status" value="1"/>
</dbReference>
<dbReference type="AlphaFoldDB" id="A0A6M6JH73"/>
<feature type="chain" id="PRO_5026933351" description="Right handed beta helix domain-containing protein" evidence="1">
    <location>
        <begin position="27"/>
        <end position="283"/>
    </location>
</feature>
<dbReference type="KEGG" id="pbro:HOP40_17475"/>
<keyword evidence="1" id="KW-0732">Signal</keyword>
<accession>A0A6M6JH73</accession>